<evidence type="ECO:0000313" key="1">
    <source>
        <dbReference type="EMBL" id="MFD1608735.1"/>
    </source>
</evidence>
<evidence type="ECO:0000313" key="2">
    <source>
        <dbReference type="Proteomes" id="UP001597221"/>
    </source>
</evidence>
<comment type="caution">
    <text evidence="1">The sequence shown here is derived from an EMBL/GenBank/DDBJ whole genome shotgun (WGS) entry which is preliminary data.</text>
</comment>
<dbReference type="Proteomes" id="UP001597221">
    <property type="component" value="Unassembled WGS sequence"/>
</dbReference>
<reference evidence="2" key="1">
    <citation type="journal article" date="2019" name="Int. J. Syst. Evol. Microbiol.">
        <title>The Global Catalogue of Microorganisms (GCM) 10K type strain sequencing project: providing services to taxonomists for standard genome sequencing and annotation.</title>
        <authorList>
            <consortium name="The Broad Institute Genomics Platform"/>
            <consortium name="The Broad Institute Genome Sequencing Center for Infectious Disease"/>
            <person name="Wu L."/>
            <person name="Ma J."/>
        </authorList>
    </citation>
    <scope>NUCLEOTIDE SEQUENCE [LARGE SCALE GENOMIC DNA]</scope>
    <source>
        <strain evidence="2">CGMCC 1.12376</strain>
    </source>
</reference>
<name>A0ABW4HVC4_9BACI</name>
<sequence length="397" mass="45804">MKKSVMELLTHVKQEVGDMIEENPYGYIDGIARIASKIEKSRKYRIKDYEEVINQLTNEELALFKSEDISEEGIMRGSQLLDTCKKVIAEAKEYRREKNKKTNRVETNLLTHAPYFVGGSKKRKAQGKKDGYIKIDKDGIRKMTYQNNLGHMLTMADAKALFALFSLWEEQDYGEWVTFTEYQIVNRLDMGMGGNQYQLVRNSLEKLRNTSVVFQEAYESETGKRVKTERFDLIIADESTVEYNKSGEVNSKQFRFQFSPHIEKSFNHGYYTFISIAVFNELEIEAAQALYVMISGIASMENASEYVKEEGVFIIPLDEVYGTLFLEDRRPKNKGVVEKGCEELKSIDIIKEYTFIKEGRSFTKLEIEITDWLKDVLGKKDYIGGGGIKQLTINDMM</sequence>
<keyword evidence="2" id="KW-1185">Reference proteome</keyword>
<gene>
    <name evidence="1" type="ORF">ACFSBH_14010</name>
</gene>
<protein>
    <submittedName>
        <fullName evidence="1">Uncharacterized protein</fullName>
    </submittedName>
</protein>
<accession>A0ABW4HVC4</accession>
<dbReference type="EMBL" id="JBHUDE010000129">
    <property type="protein sequence ID" value="MFD1608735.1"/>
    <property type="molecule type" value="Genomic_DNA"/>
</dbReference>
<proteinExistence type="predicted"/>
<organism evidence="1 2">
    <name type="scientific">Oceanobacillus luteolus</name>
    <dbReference type="NCBI Taxonomy" id="1274358"/>
    <lineage>
        <taxon>Bacteria</taxon>
        <taxon>Bacillati</taxon>
        <taxon>Bacillota</taxon>
        <taxon>Bacilli</taxon>
        <taxon>Bacillales</taxon>
        <taxon>Bacillaceae</taxon>
        <taxon>Oceanobacillus</taxon>
    </lineage>
</organism>
<dbReference type="RefSeq" id="WP_379598136.1">
    <property type="nucleotide sequence ID" value="NZ_JBHUDE010000129.1"/>
</dbReference>